<proteinExistence type="predicted"/>
<dbReference type="Gene3D" id="3.20.20.80">
    <property type="entry name" value="Glycosidases"/>
    <property type="match status" value="1"/>
</dbReference>
<dbReference type="SUPFAM" id="SSF51011">
    <property type="entry name" value="Glycosyl hydrolase domain"/>
    <property type="match status" value="1"/>
</dbReference>
<dbReference type="PANTHER" id="PTHR10357">
    <property type="entry name" value="ALPHA-AMYLASE FAMILY MEMBER"/>
    <property type="match status" value="1"/>
</dbReference>
<organism evidence="2 3">
    <name type="scientific">Eggerthia catenaformis OT 569 = DSM 20559</name>
    <dbReference type="NCBI Taxonomy" id="999415"/>
    <lineage>
        <taxon>Bacteria</taxon>
        <taxon>Bacillati</taxon>
        <taxon>Bacillota</taxon>
        <taxon>Erysipelotrichia</taxon>
        <taxon>Erysipelotrichales</taxon>
        <taxon>Coprobacillaceae</taxon>
        <taxon>Eggerthia</taxon>
    </lineage>
</organism>
<dbReference type="InterPro" id="IPR013780">
    <property type="entry name" value="Glyco_hydro_b"/>
</dbReference>
<dbReference type="STRING" id="999415.HMPREF9943_00023"/>
<evidence type="ECO:0000313" key="3">
    <source>
        <dbReference type="Proteomes" id="UP000011758"/>
    </source>
</evidence>
<feature type="domain" description="Glycosyl hydrolase family 13 catalytic" evidence="1">
    <location>
        <begin position="80"/>
        <end position="482"/>
    </location>
</feature>
<dbReference type="GO" id="GO:0005975">
    <property type="term" value="P:carbohydrate metabolic process"/>
    <property type="evidence" value="ECO:0007669"/>
    <property type="project" value="InterPro"/>
</dbReference>
<dbReference type="Gene3D" id="3.90.400.10">
    <property type="entry name" value="Oligo-1,6-glucosidase, Domain 2"/>
    <property type="match status" value="1"/>
</dbReference>
<dbReference type="SUPFAM" id="SSF51445">
    <property type="entry name" value="(Trans)glycosidases"/>
    <property type="match status" value="1"/>
</dbReference>
<evidence type="ECO:0000313" key="2">
    <source>
        <dbReference type="EMBL" id="EMD17591.1"/>
    </source>
</evidence>
<dbReference type="PANTHER" id="PTHR10357:SF213">
    <property type="entry name" value="ALPHA AMYLASE CATALYTIC REGION"/>
    <property type="match status" value="1"/>
</dbReference>
<keyword evidence="3" id="KW-1185">Reference proteome</keyword>
<comment type="caution">
    <text evidence="2">The sequence shown here is derived from an EMBL/GenBank/DDBJ whole genome shotgun (WGS) entry which is preliminary data.</text>
</comment>
<dbReference type="RefSeq" id="WP_004801034.1">
    <property type="nucleotide sequence ID" value="NZ_KB446646.1"/>
</dbReference>
<protein>
    <recommendedName>
        <fullName evidence="1">Glycosyl hydrolase family 13 catalytic domain-containing protein</fullName>
    </recommendedName>
</protein>
<gene>
    <name evidence="2" type="ORF">HMPREF9943_00023</name>
</gene>
<dbReference type="Proteomes" id="UP000011758">
    <property type="component" value="Unassembled WGS sequence"/>
</dbReference>
<dbReference type="Gene3D" id="1.10.1740.10">
    <property type="match status" value="1"/>
</dbReference>
<dbReference type="Pfam" id="PF00128">
    <property type="entry name" value="Alpha-amylase"/>
    <property type="match status" value="1"/>
</dbReference>
<dbReference type="SMART" id="SM00642">
    <property type="entry name" value="Aamy"/>
    <property type="match status" value="1"/>
</dbReference>
<evidence type="ECO:0000259" key="1">
    <source>
        <dbReference type="SMART" id="SM00642"/>
    </source>
</evidence>
<accession>M2Q5X5</accession>
<dbReference type="PATRIC" id="fig|999415.3.peg.25"/>
<dbReference type="InterPro" id="IPR017853">
    <property type="entry name" value="GH"/>
</dbReference>
<sequence length="576" mass="67691">MRDNTNEFKIRLARYLDELHWVYGELYNLDDYSFHDLCDILSQAYDNRSEKLKSWDRARMQVYDWYSGNEMFAYSIQATFLDKIKSLDNFISYLKELGVNCFHLHTDYNISDSLDLLINKLHDKGICLSIDYQINYTSSNHPWALKAKNGNKDYQKRYFMFDNWKIPREFEKNLKEFMPESSPGNFTWNNELQKVIMTRYNNDQWDLNYNNPKVFNDMVKDLLSLCNKGADIIHLEDLPYIYKRLGSDCENLSQVHSIARVLRIIIDVVCPGTLLLADTMTNPRNIAPYFGTVEKPECHVLYNIAINRSIWHTVATRDTRLLRYQLDHIHQLPKQYTFVNYLRGHESLIWTLDFEELEKEGMSKEAHISYLNRYFTGSTWDSNACGVMCEGDCIKGSVASLCGLELAVIQKNAFKLKLSMQLDMMLHAFIFTLRGIPVILGGDELGYTDTGMFDESKVSLRKKPETKESQMYRMLKQFHHIRESYNIFENDADMWTFDTGSNQVLGIGRYLNDEKLLAVFNFSEHKQIVKIQDLEDFNDLLKEIPIAKEFPLEPYSFKWLIADMKKEDEMNEDISI</sequence>
<dbReference type="OrthoDB" id="9805159at2"/>
<dbReference type="eggNOG" id="COG0366">
    <property type="taxonomic scope" value="Bacteria"/>
</dbReference>
<reference evidence="2 3" key="1">
    <citation type="submission" date="2013-02" db="EMBL/GenBank/DDBJ databases">
        <title>The Genome Sequence of Lactobacillus catenaformis F0143.</title>
        <authorList>
            <consortium name="The Broad Institute Genome Sequencing Platform"/>
            <person name="Earl A."/>
            <person name="Ward D."/>
            <person name="Feldgarden M."/>
            <person name="Gevers D."/>
            <person name="Izard J."/>
            <person name="Blanton J.M."/>
            <person name="Mathney J."/>
            <person name="Dewhirst F.E."/>
            <person name="Young S.K."/>
            <person name="Zeng Q."/>
            <person name="Gargeya S."/>
            <person name="Fitzgerald M."/>
            <person name="Haas B."/>
            <person name="Abouelleil A."/>
            <person name="Alvarado L."/>
            <person name="Arachchi H.M."/>
            <person name="Berlin A."/>
            <person name="Chapman S.B."/>
            <person name="Gearin G."/>
            <person name="Goldberg J."/>
            <person name="Griggs A."/>
            <person name="Gujja S."/>
            <person name="Hansen M."/>
            <person name="Heiman D."/>
            <person name="Howarth C."/>
            <person name="Larimer J."/>
            <person name="Lui A."/>
            <person name="MacDonald P.J.P."/>
            <person name="McCowen C."/>
            <person name="Montmayeur A."/>
            <person name="Murphy C."/>
            <person name="Neiman D."/>
            <person name="Pearson M."/>
            <person name="Priest M."/>
            <person name="Roberts A."/>
            <person name="Saif S."/>
            <person name="Shea T."/>
            <person name="Sisk P."/>
            <person name="Stolte C."/>
            <person name="Sykes S."/>
            <person name="Wortman J."/>
            <person name="Nusbaum C."/>
            <person name="Birren B."/>
        </authorList>
    </citation>
    <scope>NUCLEOTIDE SEQUENCE [LARGE SCALE GENOMIC DNA]</scope>
    <source>
        <strain evidence="2 3">OT 569</strain>
    </source>
</reference>
<dbReference type="EMBL" id="AGEJ01000001">
    <property type="protein sequence ID" value="EMD17591.1"/>
    <property type="molecule type" value="Genomic_DNA"/>
</dbReference>
<name>M2Q5X5_9FIRM</name>
<dbReference type="InterPro" id="IPR045857">
    <property type="entry name" value="O16G_dom_2"/>
</dbReference>
<dbReference type="BioCyc" id="ECAT999415-HMP:GTTI-32-MONOMER"/>
<dbReference type="AlphaFoldDB" id="M2Q5X5"/>
<dbReference type="InterPro" id="IPR006047">
    <property type="entry name" value="GH13_cat_dom"/>
</dbReference>
<dbReference type="Gene3D" id="2.60.40.1180">
    <property type="entry name" value="Golgi alpha-mannosidase II"/>
    <property type="match status" value="1"/>
</dbReference>